<evidence type="ECO:0000313" key="2">
    <source>
        <dbReference type="EMBL" id="MBX60082.1"/>
    </source>
</evidence>
<dbReference type="EMBL" id="GGEC01079598">
    <property type="protein sequence ID" value="MBX60082.1"/>
    <property type="molecule type" value="Transcribed_RNA"/>
</dbReference>
<reference evidence="2" key="1">
    <citation type="submission" date="2018-02" db="EMBL/GenBank/DDBJ databases">
        <title>Rhizophora mucronata_Transcriptome.</title>
        <authorList>
            <person name="Meera S.P."/>
            <person name="Sreeshan A."/>
            <person name="Augustine A."/>
        </authorList>
    </citation>
    <scope>NUCLEOTIDE SEQUENCE</scope>
    <source>
        <tissue evidence="2">Leaf</tissue>
    </source>
</reference>
<proteinExistence type="predicted"/>
<evidence type="ECO:0000256" key="1">
    <source>
        <dbReference type="SAM" id="MobiDB-lite"/>
    </source>
</evidence>
<protein>
    <submittedName>
        <fullName evidence="2">Uncharacterized protein</fullName>
    </submittedName>
</protein>
<organism evidence="2">
    <name type="scientific">Rhizophora mucronata</name>
    <name type="common">Asiatic mangrove</name>
    <dbReference type="NCBI Taxonomy" id="61149"/>
    <lineage>
        <taxon>Eukaryota</taxon>
        <taxon>Viridiplantae</taxon>
        <taxon>Streptophyta</taxon>
        <taxon>Embryophyta</taxon>
        <taxon>Tracheophyta</taxon>
        <taxon>Spermatophyta</taxon>
        <taxon>Magnoliopsida</taxon>
        <taxon>eudicotyledons</taxon>
        <taxon>Gunneridae</taxon>
        <taxon>Pentapetalae</taxon>
        <taxon>rosids</taxon>
        <taxon>fabids</taxon>
        <taxon>Malpighiales</taxon>
        <taxon>Rhizophoraceae</taxon>
        <taxon>Rhizophora</taxon>
    </lineage>
</organism>
<dbReference type="AlphaFoldDB" id="A0A2P2PZC1"/>
<accession>A0A2P2PZC1</accession>
<name>A0A2P2PZC1_RHIMU</name>
<feature type="region of interest" description="Disordered" evidence="1">
    <location>
        <begin position="1"/>
        <end position="20"/>
    </location>
</feature>
<sequence length="20" mass="2271">MSCIRKTEPSVTTLLARHRA</sequence>